<keyword evidence="3" id="KW-1185">Reference proteome</keyword>
<feature type="transmembrane region" description="Helical" evidence="1">
    <location>
        <begin position="328"/>
        <end position="348"/>
    </location>
</feature>
<dbReference type="Proteomes" id="UP000033111">
    <property type="component" value="Chromosome"/>
</dbReference>
<feature type="transmembrane region" description="Helical" evidence="1">
    <location>
        <begin position="176"/>
        <end position="195"/>
    </location>
</feature>
<keyword evidence="1" id="KW-0812">Transmembrane</keyword>
<feature type="transmembrane region" description="Helical" evidence="1">
    <location>
        <begin position="282"/>
        <end position="307"/>
    </location>
</feature>
<evidence type="ECO:0000256" key="1">
    <source>
        <dbReference type="SAM" id="Phobius"/>
    </source>
</evidence>
<feature type="transmembrane region" description="Helical" evidence="1">
    <location>
        <begin position="471"/>
        <end position="489"/>
    </location>
</feature>
<dbReference type="HOGENOM" id="CLU_435916_0_0_2"/>
<evidence type="ECO:0000313" key="3">
    <source>
        <dbReference type="Proteomes" id="UP000033111"/>
    </source>
</evidence>
<feature type="transmembrane region" description="Helical" evidence="1">
    <location>
        <begin position="6"/>
        <end position="26"/>
    </location>
</feature>
<feature type="transmembrane region" description="Helical" evidence="1">
    <location>
        <begin position="97"/>
        <end position="117"/>
    </location>
</feature>
<dbReference type="OrthoDB" id="110868at2157"/>
<dbReference type="GeneID" id="24861319"/>
<dbReference type="AlphaFoldDB" id="A0A0E3P878"/>
<keyword evidence="1" id="KW-0472">Membrane</keyword>
<name>A0A0E3P878_9EURY</name>
<feature type="transmembrane region" description="Helical" evidence="1">
    <location>
        <begin position="440"/>
        <end position="459"/>
    </location>
</feature>
<feature type="transmembrane region" description="Helical" evidence="1">
    <location>
        <begin position="384"/>
        <end position="403"/>
    </location>
</feature>
<feature type="transmembrane region" description="Helical" evidence="1">
    <location>
        <begin position="410"/>
        <end position="428"/>
    </location>
</feature>
<dbReference type="RefSeq" id="WP_048172875.1">
    <property type="nucleotide sequence ID" value="NZ_CP009506.1"/>
</dbReference>
<dbReference type="EMBL" id="CP009506">
    <property type="protein sequence ID" value="AKB29153.1"/>
    <property type="molecule type" value="Genomic_DNA"/>
</dbReference>
<gene>
    <name evidence="2" type="ORF">MSSIT_2434</name>
</gene>
<keyword evidence="1" id="KW-1133">Transmembrane helix</keyword>
<feature type="transmembrane region" description="Helical" evidence="1">
    <location>
        <begin position="69"/>
        <end position="88"/>
    </location>
</feature>
<protein>
    <recommendedName>
        <fullName evidence="4">Glycosyltransferase RgtA/B/C/D-like domain-containing protein</fullName>
    </recommendedName>
</protein>
<evidence type="ECO:0000313" key="2">
    <source>
        <dbReference type="EMBL" id="AKB29153.1"/>
    </source>
</evidence>
<feature type="transmembrane region" description="Helical" evidence="1">
    <location>
        <begin position="33"/>
        <end position="49"/>
    </location>
</feature>
<feature type="transmembrane region" description="Helical" evidence="1">
    <location>
        <begin position="201"/>
        <end position="224"/>
    </location>
</feature>
<dbReference type="PATRIC" id="fig|1434120.4.peg.3193"/>
<evidence type="ECO:0008006" key="4">
    <source>
        <dbReference type="Google" id="ProtNLM"/>
    </source>
</evidence>
<reference evidence="2 3" key="1">
    <citation type="submission" date="2014-07" db="EMBL/GenBank/DDBJ databases">
        <title>Methanogenic archaea and the global carbon cycle.</title>
        <authorList>
            <person name="Henriksen J.R."/>
            <person name="Luke J."/>
            <person name="Reinhart S."/>
            <person name="Benedict M.N."/>
            <person name="Youngblut N.D."/>
            <person name="Metcalf M.E."/>
            <person name="Whitaker R.J."/>
            <person name="Metcalf W.W."/>
        </authorList>
    </citation>
    <scope>NUCLEOTIDE SEQUENCE [LARGE SCALE GENOMIC DNA]</scope>
    <source>
        <strain evidence="2 3">T4/M</strain>
    </source>
</reference>
<organism evidence="2 3">
    <name type="scientific">Methanosarcina siciliae T4/M</name>
    <dbReference type="NCBI Taxonomy" id="1434120"/>
    <lineage>
        <taxon>Archaea</taxon>
        <taxon>Methanobacteriati</taxon>
        <taxon>Methanobacteriota</taxon>
        <taxon>Stenosarchaea group</taxon>
        <taxon>Methanomicrobia</taxon>
        <taxon>Methanosarcinales</taxon>
        <taxon>Methanosarcinaceae</taxon>
        <taxon>Methanosarcina</taxon>
    </lineage>
</organism>
<feature type="transmembrane region" description="Helical" evidence="1">
    <location>
        <begin position="245"/>
        <end position="267"/>
    </location>
</feature>
<sequence length="611" mass="68977">MEIDLKALDIKFSIIGIFLFSILAVIMKSNLQLFLVSFTLALFCTLYLYKHDSLSNMVTIYSRDNQVLMISYSLVFLLISLSLILFSVRSSLYMRPIAYFLLSAFSISLILVNVLFIPNSHKYNVLTLLSIVFINFSLRLTPQLMYPDLVGIDPWIHREYTNYLINFGHIESGNNYSGMPAFHLIIGMTSIVTALPYKSAAIASITLLQVISFSLIYLMGRYILNSKIGFFGAVLLSTSPTLISLGFWIHPTTFGLIISIILIFLLIRDKSNQVTNVILRLILAYSIIITHMQVGLSITILLATFLIGKFIYSHIYSIEISEKTGTHFLLLYLILMFSWWMYISGHFFQFFHLVDTALHFDVSPSNQIITVPHKFNLKEYVLKLVPFLAYFGLSTIGFLYSISKKSNPKFFAITLCGFCILLVPLTLSQTELGGLLGERWLYISQIALSLAAGAGLFILISNPSNKLKQTLYFLFILIIVLLNILNPSANTDNPVIFENTISPSASSEGELNSVYFTSSYVNTSIYADLLLYKPLNTKFKMNSSRIEPIINKEKLLETDGFFLIKKEGLDQKTEGLTGQLDSNLMLLDNKSSGFIQIYDNSAVCGYIHARK</sequence>
<dbReference type="KEGG" id="msw:MSSIT_2434"/>
<proteinExistence type="predicted"/>
<accession>A0A0E3P878</accession>
<feature type="transmembrane region" description="Helical" evidence="1">
    <location>
        <begin position="123"/>
        <end position="141"/>
    </location>
</feature>